<keyword evidence="2" id="KW-1185">Reference proteome</keyword>
<evidence type="ECO:0000313" key="2">
    <source>
        <dbReference type="Proteomes" id="UP000198688"/>
    </source>
</evidence>
<sequence length="153" mass="16770">MRWDDGSEERVRPGDQSVGYATEESVCAQWLLEPGAAAEAFEANPVHVFTEFIRDSGKITKTMLLRRTVVAGVSESLVKTVYTASRAALRADPHIQISNESHTWNDAPIDPYADLRSLTPHEALDRLAGAKSLRQPERAALADAVRTGLSPRS</sequence>
<organism evidence="1 2">
    <name type="scientific">Actinoplanes derwentensis</name>
    <dbReference type="NCBI Taxonomy" id="113562"/>
    <lineage>
        <taxon>Bacteria</taxon>
        <taxon>Bacillati</taxon>
        <taxon>Actinomycetota</taxon>
        <taxon>Actinomycetes</taxon>
        <taxon>Micromonosporales</taxon>
        <taxon>Micromonosporaceae</taxon>
        <taxon>Actinoplanes</taxon>
    </lineage>
</organism>
<name>A0A1H2DC15_9ACTN</name>
<dbReference type="AlphaFoldDB" id="A0A1H2DC15"/>
<protein>
    <submittedName>
        <fullName evidence="1">Uncharacterized protein</fullName>
    </submittedName>
</protein>
<proteinExistence type="predicted"/>
<evidence type="ECO:0000313" key="1">
    <source>
        <dbReference type="EMBL" id="SDT80273.1"/>
    </source>
</evidence>
<dbReference type="EMBL" id="LT629758">
    <property type="protein sequence ID" value="SDT80273.1"/>
    <property type="molecule type" value="Genomic_DNA"/>
</dbReference>
<gene>
    <name evidence="1" type="ORF">SAMN04489716_9134</name>
</gene>
<accession>A0A1H2DC15</accession>
<dbReference type="Proteomes" id="UP000198688">
    <property type="component" value="Chromosome I"/>
</dbReference>
<reference evidence="1 2" key="1">
    <citation type="submission" date="2016-10" db="EMBL/GenBank/DDBJ databases">
        <authorList>
            <person name="de Groot N.N."/>
        </authorList>
    </citation>
    <scope>NUCLEOTIDE SEQUENCE [LARGE SCALE GENOMIC DNA]</scope>
    <source>
        <strain evidence="1 2">DSM 43941</strain>
    </source>
</reference>